<dbReference type="Pfam" id="PF00046">
    <property type="entry name" value="Homeodomain"/>
    <property type="match status" value="1"/>
</dbReference>
<dbReference type="FunFam" id="1.10.10.60:FF:000679">
    <property type="entry name" value="Homeobox protein aristaless"/>
    <property type="match status" value="1"/>
</dbReference>
<evidence type="ECO:0000259" key="7">
    <source>
        <dbReference type="PROSITE" id="PS50071"/>
    </source>
</evidence>
<dbReference type="Ensembl" id="ENSAOCT00000040816.1">
    <property type="protein sequence ID" value="ENSAOCP00000055929.1"/>
    <property type="gene ID" value="ENSAOCG00000031818.1"/>
</dbReference>
<feature type="DNA-binding region" description="Homeobox" evidence="5">
    <location>
        <begin position="102"/>
        <end position="161"/>
    </location>
</feature>
<dbReference type="GO" id="GO:0000981">
    <property type="term" value="F:DNA-binding transcription factor activity, RNA polymerase II-specific"/>
    <property type="evidence" value="ECO:0007669"/>
    <property type="project" value="InterPro"/>
</dbReference>
<evidence type="ECO:0000313" key="8">
    <source>
        <dbReference type="Ensembl" id="ENSAOCP00000055929.1"/>
    </source>
</evidence>
<dbReference type="PROSITE" id="PS00027">
    <property type="entry name" value="HOMEOBOX_1"/>
    <property type="match status" value="1"/>
</dbReference>
<dbReference type="GO" id="GO:0005634">
    <property type="term" value="C:nucleus"/>
    <property type="evidence" value="ECO:0007669"/>
    <property type="project" value="UniProtKB-SubCell"/>
</dbReference>
<comment type="subcellular location">
    <subcellularLocation>
        <location evidence="1 5 6">Nucleus</location>
    </subcellularLocation>
</comment>
<dbReference type="CDD" id="cd00086">
    <property type="entry name" value="homeodomain"/>
    <property type="match status" value="1"/>
</dbReference>
<accession>A0AAQ5YSN6</accession>
<reference evidence="8" key="2">
    <citation type="submission" date="2025-08" db="UniProtKB">
        <authorList>
            <consortium name="Ensembl"/>
        </authorList>
    </citation>
    <scope>IDENTIFICATION</scope>
</reference>
<dbReference type="InterPro" id="IPR009057">
    <property type="entry name" value="Homeodomain-like_sf"/>
</dbReference>
<dbReference type="GeneTree" id="ENSGT00940000165209"/>
<organism evidence="8 9">
    <name type="scientific">Amphiprion ocellaris</name>
    <name type="common">Clown anemonefish</name>
    <dbReference type="NCBI Taxonomy" id="80972"/>
    <lineage>
        <taxon>Eukaryota</taxon>
        <taxon>Metazoa</taxon>
        <taxon>Chordata</taxon>
        <taxon>Craniata</taxon>
        <taxon>Vertebrata</taxon>
        <taxon>Euteleostomi</taxon>
        <taxon>Actinopterygii</taxon>
        <taxon>Neopterygii</taxon>
        <taxon>Teleostei</taxon>
        <taxon>Neoteleostei</taxon>
        <taxon>Acanthomorphata</taxon>
        <taxon>Ovalentaria</taxon>
        <taxon>Pomacentridae</taxon>
        <taxon>Amphiprion</taxon>
    </lineage>
</organism>
<evidence type="ECO:0000256" key="2">
    <source>
        <dbReference type="ARBA" id="ARBA00023125"/>
    </source>
</evidence>
<dbReference type="PROSITE" id="PS50071">
    <property type="entry name" value="HOMEOBOX_2"/>
    <property type="match status" value="1"/>
</dbReference>
<evidence type="ECO:0000313" key="9">
    <source>
        <dbReference type="Proteomes" id="UP001501940"/>
    </source>
</evidence>
<dbReference type="RefSeq" id="XP_023124901.1">
    <property type="nucleotide sequence ID" value="XM_023269133.3"/>
</dbReference>
<dbReference type="SUPFAM" id="SSF46689">
    <property type="entry name" value="Homeodomain-like"/>
    <property type="match status" value="1"/>
</dbReference>
<dbReference type="GO" id="GO:0000977">
    <property type="term" value="F:RNA polymerase II transcription regulatory region sequence-specific DNA binding"/>
    <property type="evidence" value="ECO:0007669"/>
    <property type="project" value="TreeGrafter"/>
</dbReference>
<dbReference type="InterPro" id="IPR050649">
    <property type="entry name" value="Paired_Homeobox_TFs"/>
</dbReference>
<dbReference type="Proteomes" id="UP001501940">
    <property type="component" value="Chromosome 3"/>
</dbReference>
<dbReference type="KEGG" id="aoce:111567811"/>
<keyword evidence="4 5" id="KW-0539">Nucleus</keyword>
<dbReference type="SMART" id="SM00389">
    <property type="entry name" value="HOX"/>
    <property type="match status" value="1"/>
</dbReference>
<proteinExistence type="predicted"/>
<keyword evidence="9" id="KW-1185">Reference proteome</keyword>
<protein>
    <recommendedName>
        <fullName evidence="7">Homeobox domain-containing protein</fullName>
    </recommendedName>
</protein>
<evidence type="ECO:0000256" key="1">
    <source>
        <dbReference type="ARBA" id="ARBA00004123"/>
    </source>
</evidence>
<keyword evidence="2 5" id="KW-0238">DNA-binding</keyword>
<dbReference type="InterPro" id="IPR017970">
    <property type="entry name" value="Homeobox_CS"/>
</dbReference>
<reference evidence="8 9" key="1">
    <citation type="submission" date="2022-01" db="EMBL/GenBank/DDBJ databases">
        <title>A chromosome-scale genome assembly of the false clownfish, Amphiprion ocellaris.</title>
        <authorList>
            <person name="Ryu T."/>
        </authorList>
    </citation>
    <scope>NUCLEOTIDE SEQUENCE [LARGE SCALE GENOMIC DNA]</scope>
</reference>
<dbReference type="GeneID" id="111567811"/>
<evidence type="ECO:0000256" key="5">
    <source>
        <dbReference type="PROSITE-ProRule" id="PRU00108"/>
    </source>
</evidence>
<evidence type="ECO:0000256" key="3">
    <source>
        <dbReference type="ARBA" id="ARBA00023155"/>
    </source>
</evidence>
<reference evidence="8" key="3">
    <citation type="submission" date="2025-09" db="UniProtKB">
        <authorList>
            <consortium name="Ensembl"/>
        </authorList>
    </citation>
    <scope>IDENTIFICATION</scope>
</reference>
<dbReference type="AlphaFoldDB" id="A0AAQ5YSN6"/>
<dbReference type="Gene3D" id="1.10.10.60">
    <property type="entry name" value="Homeodomain-like"/>
    <property type="match status" value="1"/>
</dbReference>
<name>A0AAQ5YSN6_AMPOC</name>
<sequence>MTDVLMAGDKLLDMWTREDTEKDSCLDQKLESQPRKKIPHSIEEILRRPTCIRNESRVHRNWSVIRENRQISDQHSCTETPQIRLLEESPKPTTDCKSQRKKKQTRVTFTPFQVQEMEKVFQQTHYPDINTRDQLASRLHLTEGRIQIWFQNRRAKWRKAETLKDIEAVTRQQVHSASHHLLYYEKPPMQTVCWLPCSRPEPLQSRLYFRSTLTPAVLTHFPVHRTLYFDMLGMER</sequence>
<evidence type="ECO:0000256" key="4">
    <source>
        <dbReference type="ARBA" id="ARBA00023242"/>
    </source>
</evidence>
<feature type="domain" description="Homeobox" evidence="7">
    <location>
        <begin position="100"/>
        <end position="160"/>
    </location>
</feature>
<keyword evidence="3 5" id="KW-0371">Homeobox</keyword>
<dbReference type="PANTHER" id="PTHR24329">
    <property type="entry name" value="HOMEOBOX PROTEIN ARISTALESS"/>
    <property type="match status" value="1"/>
</dbReference>
<dbReference type="PANTHER" id="PTHR24329:SF340">
    <property type="entry name" value="ARISTALESS RELATED HOMEOBOX"/>
    <property type="match status" value="1"/>
</dbReference>
<evidence type="ECO:0000256" key="6">
    <source>
        <dbReference type="RuleBase" id="RU000682"/>
    </source>
</evidence>
<dbReference type="InterPro" id="IPR001356">
    <property type="entry name" value="HD"/>
</dbReference>